<reference evidence="2 3" key="1">
    <citation type="journal article" date="2018" name="Proc. R. Soc. B">
        <title>A non-coding region near Follistatin controls head colour polymorphism in the Gouldian finch.</title>
        <authorList>
            <person name="Toomey M.B."/>
            <person name="Marques C.I."/>
            <person name="Andrade P."/>
            <person name="Araujo P.M."/>
            <person name="Sabatino S."/>
            <person name="Gazda M.A."/>
            <person name="Afonso S."/>
            <person name="Lopes R.J."/>
            <person name="Corbo J.C."/>
            <person name="Carneiro M."/>
        </authorList>
    </citation>
    <scope>NUCLEOTIDE SEQUENCE [LARGE SCALE GENOMIC DNA]</scope>
    <source>
        <strain evidence="2">Red01</strain>
        <tissue evidence="2">Muscle</tissue>
    </source>
</reference>
<comment type="caution">
    <text evidence="2">The sequence shown here is derived from an EMBL/GenBank/DDBJ whole genome shotgun (WGS) entry which is preliminary data.</text>
</comment>
<keyword evidence="1" id="KW-1133">Transmembrane helix</keyword>
<feature type="transmembrane region" description="Helical" evidence="1">
    <location>
        <begin position="141"/>
        <end position="163"/>
    </location>
</feature>
<keyword evidence="3" id="KW-1185">Reference proteome</keyword>
<dbReference type="GO" id="GO:0005765">
    <property type="term" value="C:lysosomal membrane"/>
    <property type="evidence" value="ECO:0007669"/>
    <property type="project" value="TreeGrafter"/>
</dbReference>
<evidence type="ECO:0000313" key="2">
    <source>
        <dbReference type="EMBL" id="RLV62259.1"/>
    </source>
</evidence>
<evidence type="ECO:0008006" key="4">
    <source>
        <dbReference type="Google" id="ProtNLM"/>
    </source>
</evidence>
<dbReference type="AlphaFoldDB" id="A0A3L8Q503"/>
<evidence type="ECO:0000256" key="1">
    <source>
        <dbReference type="SAM" id="Phobius"/>
    </source>
</evidence>
<evidence type="ECO:0000313" key="3">
    <source>
        <dbReference type="Proteomes" id="UP000276834"/>
    </source>
</evidence>
<accession>A0A3L8Q503</accession>
<sequence length="196" mass="22397">MDDSRFSRFRCFSPQILIVTLRVALSNVMHSPHVDNPIFPPQISNFPPQIPVFPSPLMDNSVFPNFPVFHPDPDNDTTCGDPNVMCSQHVDNPIFLPQISIFSPQIAVFPIPLVDNSCFSRFRCFSPQILIVTLRVALPNVMRFCCCVAVIYLGYCFCGWIVLGPHHVKVGDPRPNLGWRIPKFWVWGRDIPKFWV</sequence>
<dbReference type="OrthoDB" id="263481at2759"/>
<keyword evidence="1" id="KW-0472">Membrane</keyword>
<keyword evidence="1" id="KW-0812">Transmembrane</keyword>
<dbReference type="Proteomes" id="UP000276834">
    <property type="component" value="Unassembled WGS sequence"/>
</dbReference>
<gene>
    <name evidence="2" type="ORF">DV515_00019499</name>
</gene>
<dbReference type="PANTHER" id="PTHR12127">
    <property type="entry name" value="MUCOLIPIN"/>
    <property type="match status" value="1"/>
</dbReference>
<name>A0A3L8Q503_CHLGU</name>
<dbReference type="InterPro" id="IPR039031">
    <property type="entry name" value="Mucolipin"/>
</dbReference>
<protein>
    <recommendedName>
        <fullName evidence="4">Transmembrane protein</fullName>
    </recommendedName>
</protein>
<organism evidence="2 3">
    <name type="scientific">Chloebia gouldiae</name>
    <name type="common">Gouldian finch</name>
    <name type="synonym">Erythrura gouldiae</name>
    <dbReference type="NCBI Taxonomy" id="44316"/>
    <lineage>
        <taxon>Eukaryota</taxon>
        <taxon>Metazoa</taxon>
        <taxon>Chordata</taxon>
        <taxon>Craniata</taxon>
        <taxon>Vertebrata</taxon>
        <taxon>Euteleostomi</taxon>
        <taxon>Archelosauria</taxon>
        <taxon>Archosauria</taxon>
        <taxon>Dinosauria</taxon>
        <taxon>Saurischia</taxon>
        <taxon>Theropoda</taxon>
        <taxon>Coelurosauria</taxon>
        <taxon>Aves</taxon>
        <taxon>Neognathae</taxon>
        <taxon>Neoaves</taxon>
        <taxon>Telluraves</taxon>
        <taxon>Australaves</taxon>
        <taxon>Passeriformes</taxon>
        <taxon>Passeroidea</taxon>
        <taxon>Passeridae</taxon>
        <taxon>Chloebia</taxon>
    </lineage>
</organism>
<dbReference type="GO" id="GO:0005886">
    <property type="term" value="C:plasma membrane"/>
    <property type="evidence" value="ECO:0007669"/>
    <property type="project" value="TreeGrafter"/>
</dbReference>
<dbReference type="PANTHER" id="PTHR12127:SF6">
    <property type="entry name" value="MUCOLIPIN-1"/>
    <property type="match status" value="1"/>
</dbReference>
<dbReference type="GO" id="GO:0072345">
    <property type="term" value="F:NAADP-sensitive calcium-release channel activity"/>
    <property type="evidence" value="ECO:0007669"/>
    <property type="project" value="TreeGrafter"/>
</dbReference>
<dbReference type="EMBL" id="QUSF01009178">
    <property type="protein sequence ID" value="RLV62259.1"/>
    <property type="molecule type" value="Genomic_DNA"/>
</dbReference>
<proteinExistence type="predicted"/>